<keyword evidence="3 9" id="KW-0808">Transferase</keyword>
<dbReference type="GO" id="GO:0005886">
    <property type="term" value="C:plasma membrane"/>
    <property type="evidence" value="ECO:0007669"/>
    <property type="project" value="UniProtKB-SubCell"/>
</dbReference>
<dbReference type="GO" id="GO:0016758">
    <property type="term" value="F:hexosyltransferase activity"/>
    <property type="evidence" value="ECO:0007669"/>
    <property type="project" value="InterPro"/>
</dbReference>
<sequence>MSSAHSSNKTTLGWICGTVAAAVVCFLATFRIELPAATLHARNFIDATVYAGGGAKFWSNTGVYSSAVLTANGPLEFTYPPFAALLFGPMALLPPWLLGPVMAVVSLLITAGVSYWWSRAISRPHAAGWIFGLLALSQPMTATLFYGQINAVLVGLVVADAALAQRGSKYRGVFSGLAAAIKLTPAVFVLWFIARRDWRGAVNMLLSAIVATLSTALIRPHDSWQFFTKLLIETNRVGDLSYYQNLALRGVLARMSQLPEGAASKAWLLAVAATIVLAYLGSRAVLRTAPSVAFPLSLAAVGFVGLLISPISWSHHWLWLPLVAVALYQIPRLRFLGLVGFILSTVGALHSVAPHLGAWTSALYATYGVAVLVAICVPARQLTTAGRPPM</sequence>
<feature type="transmembrane region" description="Helical" evidence="8">
    <location>
        <begin position="292"/>
        <end position="313"/>
    </location>
</feature>
<dbReference type="EMBL" id="CP011541">
    <property type="protein sequence ID" value="AKK03539.1"/>
    <property type="molecule type" value="Genomic_DNA"/>
</dbReference>
<dbReference type="KEGG" id="cei:CEPID_08445"/>
<evidence type="ECO:0000256" key="3">
    <source>
        <dbReference type="ARBA" id="ARBA00022679"/>
    </source>
</evidence>
<comment type="subcellular location">
    <subcellularLocation>
        <location evidence="1">Cell membrane</location>
        <topology evidence="1">Multi-pass membrane protein</topology>
    </subcellularLocation>
</comment>
<feature type="transmembrane region" description="Helical" evidence="8">
    <location>
        <begin position="364"/>
        <end position="382"/>
    </location>
</feature>
<feature type="transmembrane region" description="Helical" evidence="8">
    <location>
        <begin position="129"/>
        <end position="153"/>
    </location>
</feature>
<dbReference type="Proteomes" id="UP000035368">
    <property type="component" value="Chromosome"/>
</dbReference>
<evidence type="ECO:0000256" key="6">
    <source>
        <dbReference type="ARBA" id="ARBA00023136"/>
    </source>
</evidence>
<keyword evidence="9" id="KW-0328">Glycosyltransferase</keyword>
<organism evidence="9 10">
    <name type="scientific">Corynebacterium epidermidicanis</name>
    <dbReference type="NCBI Taxonomy" id="1050174"/>
    <lineage>
        <taxon>Bacteria</taxon>
        <taxon>Bacillati</taxon>
        <taxon>Actinomycetota</taxon>
        <taxon>Actinomycetes</taxon>
        <taxon>Mycobacteriales</taxon>
        <taxon>Corynebacteriaceae</taxon>
        <taxon>Corynebacterium</taxon>
    </lineage>
</organism>
<feature type="transmembrane region" description="Helical" evidence="8">
    <location>
        <begin position="96"/>
        <end position="117"/>
    </location>
</feature>
<evidence type="ECO:0000256" key="8">
    <source>
        <dbReference type="SAM" id="Phobius"/>
    </source>
</evidence>
<feature type="transmembrane region" description="Helical" evidence="8">
    <location>
        <begin position="12"/>
        <end position="32"/>
    </location>
</feature>
<evidence type="ECO:0000313" key="10">
    <source>
        <dbReference type="Proteomes" id="UP000035368"/>
    </source>
</evidence>
<dbReference type="STRING" id="1050174.CEPID_08445"/>
<keyword evidence="6 8" id="KW-0472">Membrane</keyword>
<proteinExistence type="inferred from homology"/>
<keyword evidence="5 8" id="KW-1133">Transmembrane helix</keyword>
<name>A0A0G3GQX7_9CORY</name>
<feature type="transmembrane region" description="Helical" evidence="8">
    <location>
        <begin position="173"/>
        <end position="194"/>
    </location>
</feature>
<keyword evidence="2" id="KW-1003">Cell membrane</keyword>
<keyword evidence="10" id="KW-1185">Reference proteome</keyword>
<evidence type="ECO:0000256" key="1">
    <source>
        <dbReference type="ARBA" id="ARBA00004651"/>
    </source>
</evidence>
<dbReference type="EC" id="2.4.1.-" evidence="9"/>
<evidence type="ECO:0000256" key="7">
    <source>
        <dbReference type="ARBA" id="ARBA00024033"/>
    </source>
</evidence>
<reference evidence="9 10" key="1">
    <citation type="submission" date="2015-05" db="EMBL/GenBank/DDBJ databases">
        <title>Complete genome sequence of Corynebacterium epidermidicanis DSM 45586, isolated from the skin of a dog suffering from pruritus.</title>
        <authorList>
            <person name="Ruckert C."/>
            <person name="Albersmeier A."/>
            <person name="Winkler A."/>
            <person name="Tauch A."/>
        </authorList>
    </citation>
    <scope>NUCLEOTIDE SEQUENCE [LARGE SCALE GENOMIC DNA]</scope>
    <source>
        <strain evidence="9 10">DSM 45586</strain>
    </source>
</reference>
<evidence type="ECO:0000256" key="4">
    <source>
        <dbReference type="ARBA" id="ARBA00022692"/>
    </source>
</evidence>
<dbReference type="OrthoDB" id="9774600at2"/>
<evidence type="ECO:0000256" key="2">
    <source>
        <dbReference type="ARBA" id="ARBA00022475"/>
    </source>
</evidence>
<comment type="similarity">
    <text evidence="7">Belongs to the glycosyltransferase 87 family.</text>
</comment>
<protein>
    <submittedName>
        <fullName evidence="9">Putative DUF2029 family protein</fullName>
        <ecNumber evidence="9">2.4.1.-</ecNumber>
    </submittedName>
</protein>
<keyword evidence="4 8" id="KW-0812">Transmembrane</keyword>
<evidence type="ECO:0000256" key="5">
    <source>
        <dbReference type="ARBA" id="ARBA00022989"/>
    </source>
</evidence>
<dbReference type="RefSeq" id="WP_052843454.1">
    <property type="nucleotide sequence ID" value="NZ_CP011541.1"/>
</dbReference>
<feature type="transmembrane region" description="Helical" evidence="8">
    <location>
        <begin position="201"/>
        <end position="218"/>
    </location>
</feature>
<dbReference type="Pfam" id="PF09594">
    <property type="entry name" value="GT87"/>
    <property type="match status" value="1"/>
</dbReference>
<dbReference type="AlphaFoldDB" id="A0A0G3GQX7"/>
<feature type="transmembrane region" description="Helical" evidence="8">
    <location>
        <begin position="262"/>
        <end position="280"/>
    </location>
</feature>
<evidence type="ECO:0000313" key="9">
    <source>
        <dbReference type="EMBL" id="AKK03539.1"/>
    </source>
</evidence>
<accession>A0A0G3GQX7</accession>
<gene>
    <name evidence="9" type="ORF">CEPID_08445</name>
</gene>
<dbReference type="PATRIC" id="fig|1050174.4.peg.1701"/>
<dbReference type="InterPro" id="IPR018584">
    <property type="entry name" value="GT87"/>
</dbReference>